<dbReference type="AlphaFoldDB" id="A0A2X1NK05"/>
<dbReference type="GO" id="GO:0006531">
    <property type="term" value="P:aspartate metabolic process"/>
    <property type="evidence" value="ECO:0007669"/>
    <property type="project" value="TreeGrafter"/>
</dbReference>
<evidence type="ECO:0000313" key="2">
    <source>
        <dbReference type="Proteomes" id="UP000250780"/>
    </source>
</evidence>
<dbReference type="EC" id="4.3.1.1" evidence="1"/>
<sequence length="38" mass="4136">MDQFPVDVYQGGAGTSVNMNTNEVLANIGLELMGHQKR</sequence>
<dbReference type="InterPro" id="IPR008948">
    <property type="entry name" value="L-Aspartase-like"/>
</dbReference>
<dbReference type="PANTHER" id="PTHR42696">
    <property type="entry name" value="ASPARTATE AMMONIA-LYASE"/>
    <property type="match status" value="1"/>
</dbReference>
<dbReference type="GO" id="GO:0008797">
    <property type="term" value="F:aspartate ammonia-lyase activity"/>
    <property type="evidence" value="ECO:0007669"/>
    <property type="project" value="UniProtKB-EC"/>
</dbReference>
<dbReference type="Proteomes" id="UP000250780">
    <property type="component" value="Unassembled WGS sequence"/>
</dbReference>
<dbReference type="InterPro" id="IPR051546">
    <property type="entry name" value="Aspartate_Ammonia-Lyase"/>
</dbReference>
<gene>
    <name evidence="1" type="primary">aspA_2</name>
    <name evidence="1" type="ORF">NCTC9073_03990</name>
</gene>
<dbReference type="SUPFAM" id="SSF48557">
    <property type="entry name" value="L-aspartase-like"/>
    <property type="match status" value="1"/>
</dbReference>
<dbReference type="GO" id="GO:0005829">
    <property type="term" value="C:cytosol"/>
    <property type="evidence" value="ECO:0007669"/>
    <property type="project" value="TreeGrafter"/>
</dbReference>
<dbReference type="PANTHER" id="PTHR42696:SF2">
    <property type="entry name" value="ASPARTATE AMMONIA-LYASE"/>
    <property type="match status" value="1"/>
</dbReference>
<evidence type="ECO:0000313" key="1">
    <source>
        <dbReference type="EMBL" id="SPX12615.1"/>
    </source>
</evidence>
<protein>
    <submittedName>
        <fullName evidence="1">Aspartate ammonia-lyase</fullName>
        <ecNumber evidence="1">4.3.1.1</ecNumber>
    </submittedName>
</protein>
<dbReference type="EMBL" id="UASD01000008">
    <property type="protein sequence ID" value="SPX12615.1"/>
    <property type="molecule type" value="Genomic_DNA"/>
</dbReference>
<keyword evidence="1" id="KW-0456">Lyase</keyword>
<dbReference type="Gene3D" id="1.10.275.10">
    <property type="entry name" value="Fumarase/aspartase (N-terminal domain)"/>
    <property type="match status" value="1"/>
</dbReference>
<dbReference type="InterPro" id="IPR024083">
    <property type="entry name" value="Fumarase/histidase_N"/>
</dbReference>
<name>A0A2X1NK05_ECOLX</name>
<accession>A0A2X1NK05</accession>
<organism evidence="1 2">
    <name type="scientific">Escherichia coli</name>
    <dbReference type="NCBI Taxonomy" id="562"/>
    <lineage>
        <taxon>Bacteria</taxon>
        <taxon>Pseudomonadati</taxon>
        <taxon>Pseudomonadota</taxon>
        <taxon>Gammaproteobacteria</taxon>
        <taxon>Enterobacterales</taxon>
        <taxon>Enterobacteriaceae</taxon>
        <taxon>Escherichia</taxon>
    </lineage>
</organism>
<proteinExistence type="predicted"/>
<reference evidence="1 2" key="1">
    <citation type="submission" date="2018-06" db="EMBL/GenBank/DDBJ databases">
        <authorList>
            <consortium name="Pathogen Informatics"/>
            <person name="Doyle S."/>
        </authorList>
    </citation>
    <scope>NUCLEOTIDE SEQUENCE [LARGE SCALE GENOMIC DNA]</scope>
    <source>
        <strain evidence="1 2">NCTC9073</strain>
    </source>
</reference>